<keyword evidence="6" id="KW-1185">Reference proteome</keyword>
<feature type="non-terminal residue" evidence="5">
    <location>
        <position position="97"/>
    </location>
</feature>
<evidence type="ECO:0000313" key="5">
    <source>
        <dbReference type="EMBL" id="GMS92054.1"/>
    </source>
</evidence>
<dbReference type="AlphaFoldDB" id="A0AAV5TDW3"/>
<dbReference type="SUPFAM" id="SSF48264">
    <property type="entry name" value="Cytochrome P450"/>
    <property type="match status" value="1"/>
</dbReference>
<organism evidence="5 6">
    <name type="scientific">Pristionchus entomophagus</name>
    <dbReference type="NCBI Taxonomy" id="358040"/>
    <lineage>
        <taxon>Eukaryota</taxon>
        <taxon>Metazoa</taxon>
        <taxon>Ecdysozoa</taxon>
        <taxon>Nematoda</taxon>
        <taxon>Chromadorea</taxon>
        <taxon>Rhabditida</taxon>
        <taxon>Rhabditina</taxon>
        <taxon>Diplogasteromorpha</taxon>
        <taxon>Diplogasteroidea</taxon>
        <taxon>Neodiplogasteridae</taxon>
        <taxon>Pristionchus</taxon>
    </lineage>
</organism>
<dbReference type="GO" id="GO:0016712">
    <property type="term" value="F:oxidoreductase activity, acting on paired donors, with incorporation or reduction of molecular oxygen, reduced flavin or flavoprotein as one donor, and incorporation of one atom of oxygen"/>
    <property type="evidence" value="ECO:0007669"/>
    <property type="project" value="TreeGrafter"/>
</dbReference>
<evidence type="ECO:0000256" key="1">
    <source>
        <dbReference type="ARBA" id="ARBA00010617"/>
    </source>
</evidence>
<dbReference type="InterPro" id="IPR050182">
    <property type="entry name" value="Cytochrome_P450_fam2"/>
</dbReference>
<feature type="non-terminal residue" evidence="5">
    <location>
        <position position="1"/>
    </location>
</feature>
<accession>A0AAV5TDW3</accession>
<evidence type="ECO:0000256" key="4">
    <source>
        <dbReference type="ARBA" id="ARBA00023033"/>
    </source>
</evidence>
<evidence type="ECO:0000256" key="2">
    <source>
        <dbReference type="ARBA" id="ARBA00022723"/>
    </source>
</evidence>
<dbReference type="Pfam" id="PF00067">
    <property type="entry name" value="p450"/>
    <property type="match status" value="1"/>
</dbReference>
<sequence>NFHFQQMQASAVALWSAGFDTTVATLRLCCLQLVNHLDVQRNVQKEIEDVIGKRRIRFEDREKLPYTSAFIQEAYRLANILPIMMLRQTTQDTVIDG</sequence>
<dbReference type="Gene3D" id="1.10.630.10">
    <property type="entry name" value="Cytochrome P450"/>
    <property type="match status" value="1"/>
</dbReference>
<evidence type="ECO:0000256" key="3">
    <source>
        <dbReference type="ARBA" id="ARBA00023004"/>
    </source>
</evidence>
<dbReference type="GO" id="GO:0005506">
    <property type="term" value="F:iron ion binding"/>
    <property type="evidence" value="ECO:0007669"/>
    <property type="project" value="InterPro"/>
</dbReference>
<gene>
    <name evidence="5" type="ORF">PENTCL1PPCAC_14229</name>
</gene>
<dbReference type="GO" id="GO:0020037">
    <property type="term" value="F:heme binding"/>
    <property type="evidence" value="ECO:0007669"/>
    <property type="project" value="InterPro"/>
</dbReference>
<dbReference type="Proteomes" id="UP001432027">
    <property type="component" value="Unassembled WGS sequence"/>
</dbReference>
<dbReference type="InterPro" id="IPR036396">
    <property type="entry name" value="Cyt_P450_sf"/>
</dbReference>
<comment type="caution">
    <text evidence="5">The sequence shown here is derived from an EMBL/GenBank/DDBJ whole genome shotgun (WGS) entry which is preliminary data.</text>
</comment>
<proteinExistence type="inferred from homology"/>
<keyword evidence="3" id="KW-0408">Iron</keyword>
<dbReference type="PANTHER" id="PTHR24300:SF338">
    <property type="entry name" value="CYTOCHROME P450 CYP36A1-RELATED"/>
    <property type="match status" value="1"/>
</dbReference>
<keyword evidence="4" id="KW-0503">Monooxygenase</keyword>
<comment type="similarity">
    <text evidence="1">Belongs to the cytochrome P450 family.</text>
</comment>
<dbReference type="EMBL" id="BTSX01000004">
    <property type="protein sequence ID" value="GMS92054.1"/>
    <property type="molecule type" value="Genomic_DNA"/>
</dbReference>
<keyword evidence="2" id="KW-0479">Metal-binding</keyword>
<dbReference type="PANTHER" id="PTHR24300">
    <property type="entry name" value="CYTOCHROME P450 508A4-RELATED"/>
    <property type="match status" value="1"/>
</dbReference>
<dbReference type="InterPro" id="IPR001128">
    <property type="entry name" value="Cyt_P450"/>
</dbReference>
<dbReference type="GO" id="GO:0006805">
    <property type="term" value="P:xenobiotic metabolic process"/>
    <property type="evidence" value="ECO:0007669"/>
    <property type="project" value="TreeGrafter"/>
</dbReference>
<keyword evidence="4" id="KW-0560">Oxidoreductase</keyword>
<name>A0AAV5TDW3_9BILA</name>
<evidence type="ECO:0000313" key="6">
    <source>
        <dbReference type="Proteomes" id="UP001432027"/>
    </source>
</evidence>
<dbReference type="PRINTS" id="PR00463">
    <property type="entry name" value="EP450I"/>
</dbReference>
<reference evidence="5" key="1">
    <citation type="submission" date="2023-10" db="EMBL/GenBank/DDBJ databases">
        <title>Genome assembly of Pristionchus species.</title>
        <authorList>
            <person name="Yoshida K."/>
            <person name="Sommer R.J."/>
        </authorList>
    </citation>
    <scope>NUCLEOTIDE SEQUENCE</scope>
    <source>
        <strain evidence="5">RS0144</strain>
    </source>
</reference>
<dbReference type="GO" id="GO:0005737">
    <property type="term" value="C:cytoplasm"/>
    <property type="evidence" value="ECO:0007669"/>
    <property type="project" value="TreeGrafter"/>
</dbReference>
<dbReference type="GO" id="GO:0006082">
    <property type="term" value="P:organic acid metabolic process"/>
    <property type="evidence" value="ECO:0007669"/>
    <property type="project" value="TreeGrafter"/>
</dbReference>
<evidence type="ECO:0008006" key="7">
    <source>
        <dbReference type="Google" id="ProtNLM"/>
    </source>
</evidence>
<dbReference type="InterPro" id="IPR002401">
    <property type="entry name" value="Cyt_P450_E_grp-I"/>
</dbReference>
<protein>
    <recommendedName>
        <fullName evidence="7">Cytochrome P450</fullName>
    </recommendedName>
</protein>